<dbReference type="EMBL" id="PNCG01000009">
    <property type="protein sequence ID" value="TMP87304.1"/>
    <property type="molecule type" value="Genomic_DNA"/>
</dbReference>
<proteinExistence type="predicted"/>
<gene>
    <name evidence="2" type="ORF">CWC05_09455</name>
</gene>
<dbReference type="Proteomes" id="UP000305874">
    <property type="component" value="Unassembled WGS sequence"/>
</dbReference>
<evidence type="ECO:0000256" key="1">
    <source>
        <dbReference type="SAM" id="Phobius"/>
    </source>
</evidence>
<feature type="transmembrane region" description="Helical" evidence="1">
    <location>
        <begin position="34"/>
        <end position="54"/>
    </location>
</feature>
<name>A0A5S3Z4V8_9GAMM</name>
<sequence>MLRLLFILPILLCLLWWLFLHYNRIPLKQGRKGFVYIVAFSTLVLGFFTLMLFVTNTPLE</sequence>
<protein>
    <submittedName>
        <fullName evidence="2">Uncharacterized protein</fullName>
    </submittedName>
</protein>
<reference evidence="2 3" key="1">
    <citation type="submission" date="2017-12" db="EMBL/GenBank/DDBJ databases">
        <authorList>
            <person name="Paulsen S."/>
            <person name="Gram L.K."/>
        </authorList>
    </citation>
    <scope>NUCLEOTIDE SEQUENCE [LARGE SCALE GENOMIC DNA]</scope>
    <source>
        <strain evidence="2 3">S2897</strain>
    </source>
</reference>
<dbReference type="GeneID" id="70784820"/>
<comment type="caution">
    <text evidence="2">The sequence shown here is derived from an EMBL/GenBank/DDBJ whole genome shotgun (WGS) entry which is preliminary data.</text>
</comment>
<reference evidence="3" key="2">
    <citation type="submission" date="2019-06" db="EMBL/GenBank/DDBJ databases">
        <title>Co-occurence of chitin degradation, pigmentation and bioactivity in marine Pseudoalteromonas.</title>
        <authorList>
            <person name="Sonnenschein E.C."/>
            <person name="Bech P.K."/>
        </authorList>
    </citation>
    <scope>NUCLEOTIDE SEQUENCE [LARGE SCALE GENOMIC DNA]</scope>
    <source>
        <strain evidence="3">S2897</strain>
    </source>
</reference>
<organism evidence="2 3">
    <name type="scientific">Pseudoalteromonas ruthenica</name>
    <dbReference type="NCBI Taxonomy" id="151081"/>
    <lineage>
        <taxon>Bacteria</taxon>
        <taxon>Pseudomonadati</taxon>
        <taxon>Pseudomonadota</taxon>
        <taxon>Gammaproteobacteria</taxon>
        <taxon>Alteromonadales</taxon>
        <taxon>Pseudoalteromonadaceae</taxon>
        <taxon>Pseudoalteromonas</taxon>
    </lineage>
</organism>
<evidence type="ECO:0000313" key="2">
    <source>
        <dbReference type="EMBL" id="TMP87304.1"/>
    </source>
</evidence>
<evidence type="ECO:0000313" key="3">
    <source>
        <dbReference type="Proteomes" id="UP000305874"/>
    </source>
</evidence>
<dbReference type="AlphaFoldDB" id="A0A5S3Z4V8"/>
<accession>A0A5S3Z4V8</accession>
<keyword evidence="1" id="KW-0472">Membrane</keyword>
<keyword evidence="1" id="KW-0812">Transmembrane</keyword>
<feature type="transmembrane region" description="Helical" evidence="1">
    <location>
        <begin position="6"/>
        <end position="22"/>
    </location>
</feature>
<dbReference type="RefSeq" id="WP_081604397.1">
    <property type="nucleotide sequence ID" value="NZ_JXXY01000020.1"/>
</dbReference>
<keyword evidence="1" id="KW-1133">Transmembrane helix</keyword>